<evidence type="ECO:0000256" key="3">
    <source>
        <dbReference type="ARBA" id="ARBA00022981"/>
    </source>
</evidence>
<keyword evidence="2 8" id="KW-0812">Transmembrane</keyword>
<organism evidence="10 11">
    <name type="scientific">Hipposideros armiger</name>
    <name type="common">Great Himalayan leaf-nosed bat</name>
    <dbReference type="NCBI Taxonomy" id="186990"/>
    <lineage>
        <taxon>Eukaryota</taxon>
        <taxon>Metazoa</taxon>
        <taxon>Chordata</taxon>
        <taxon>Craniata</taxon>
        <taxon>Vertebrata</taxon>
        <taxon>Euteleostomi</taxon>
        <taxon>Mammalia</taxon>
        <taxon>Eutheria</taxon>
        <taxon>Laurasiatheria</taxon>
        <taxon>Chiroptera</taxon>
        <taxon>Yinpterochiroptera</taxon>
        <taxon>Rhinolophoidea</taxon>
        <taxon>Hipposideridae</taxon>
        <taxon>Hipposideros</taxon>
    </lineage>
</organism>
<evidence type="ECO:0000256" key="9">
    <source>
        <dbReference type="SAM" id="SignalP"/>
    </source>
</evidence>
<dbReference type="OrthoDB" id="9629573at2759"/>
<comment type="subcellular location">
    <subcellularLocation>
        <location evidence="1">Membrane</location>
        <topology evidence="1">Single-pass membrane protein</topology>
    </subcellularLocation>
</comment>
<sequence>MYEKIIIGSLLLGCISISSVSPTTPNGATTQVTTTQKSLYPREFKPTATEHLVTITPLTETSATRKKTNDGWKKGGRISHVFSEPVIITIVLAVIAGIVGFILLVVYFIRLLTKKSSLDMQPTFSNDADDSLTSVEAGNPESNQ</sequence>
<dbReference type="GeneID" id="109393102"/>
<dbReference type="RefSeq" id="XP_019517584.1">
    <property type="nucleotide sequence ID" value="XM_019662039.1"/>
</dbReference>
<dbReference type="Proteomes" id="UP000694851">
    <property type="component" value="Unplaced"/>
</dbReference>
<dbReference type="InterPro" id="IPR001195">
    <property type="entry name" value="Glycophorin"/>
</dbReference>
<evidence type="ECO:0000256" key="1">
    <source>
        <dbReference type="ARBA" id="ARBA00004167"/>
    </source>
</evidence>
<evidence type="ECO:0000256" key="6">
    <source>
        <dbReference type="ARBA" id="ARBA00023180"/>
    </source>
</evidence>
<feature type="transmembrane region" description="Helical" evidence="8">
    <location>
        <begin position="86"/>
        <end position="109"/>
    </location>
</feature>
<feature type="signal peptide" evidence="9">
    <location>
        <begin position="1"/>
        <end position="22"/>
    </location>
</feature>
<evidence type="ECO:0000256" key="5">
    <source>
        <dbReference type="ARBA" id="ARBA00023136"/>
    </source>
</evidence>
<dbReference type="GO" id="GO:0005886">
    <property type="term" value="C:plasma membrane"/>
    <property type="evidence" value="ECO:0007669"/>
    <property type="project" value="TreeGrafter"/>
</dbReference>
<dbReference type="InterPro" id="IPR049535">
    <property type="entry name" value="GYPA_B"/>
</dbReference>
<keyword evidence="6" id="KW-0325">Glycoprotein</keyword>
<keyword evidence="4 8" id="KW-1133">Transmembrane helix</keyword>
<keyword evidence="9" id="KW-0732">Signal</keyword>
<dbReference type="Gene3D" id="1.20.5.70">
    <property type="match status" value="1"/>
</dbReference>
<evidence type="ECO:0000256" key="2">
    <source>
        <dbReference type="ARBA" id="ARBA00022692"/>
    </source>
</evidence>
<evidence type="ECO:0000313" key="10">
    <source>
        <dbReference type="Proteomes" id="UP000694851"/>
    </source>
</evidence>
<evidence type="ECO:0000256" key="4">
    <source>
        <dbReference type="ARBA" id="ARBA00022989"/>
    </source>
</evidence>
<dbReference type="KEGG" id="hai:109393102"/>
<dbReference type="PANTHER" id="PTHR13813:SF3">
    <property type="entry name" value="GLYCOPHORIN-A"/>
    <property type="match status" value="1"/>
</dbReference>
<evidence type="ECO:0000256" key="8">
    <source>
        <dbReference type="SAM" id="Phobius"/>
    </source>
</evidence>
<dbReference type="PANTHER" id="PTHR13813">
    <property type="entry name" value="GLYCOPHORIN"/>
    <property type="match status" value="1"/>
</dbReference>
<dbReference type="AlphaFoldDB" id="A0A8B7SXQ8"/>
<keyword evidence="3" id="KW-0730">Sialic acid</keyword>
<dbReference type="Pfam" id="PF01102">
    <property type="entry name" value="Glycophorin_A"/>
    <property type="match status" value="1"/>
</dbReference>
<proteinExistence type="predicted"/>
<accession>A0A8B7SXQ8</accession>
<feature type="chain" id="PRO_5034629192" description="Glycophorin-A" evidence="9">
    <location>
        <begin position="23"/>
        <end position="144"/>
    </location>
</feature>
<keyword evidence="10" id="KW-1185">Reference proteome</keyword>
<reference evidence="11" key="1">
    <citation type="submission" date="2025-08" db="UniProtKB">
        <authorList>
            <consortium name="RefSeq"/>
        </authorList>
    </citation>
    <scope>IDENTIFICATION</scope>
    <source>
        <tissue evidence="11">Muscle</tissue>
    </source>
</reference>
<evidence type="ECO:0000313" key="11">
    <source>
        <dbReference type="RefSeq" id="XP_019517584.1"/>
    </source>
</evidence>
<name>A0A8B7SXQ8_HIPAR</name>
<evidence type="ECO:0000256" key="7">
    <source>
        <dbReference type="ARBA" id="ARBA00039521"/>
    </source>
</evidence>
<gene>
    <name evidence="11" type="primary">GYPA</name>
</gene>
<dbReference type="CTD" id="2993"/>
<protein>
    <recommendedName>
        <fullName evidence="7">Glycophorin-A</fullName>
    </recommendedName>
</protein>
<keyword evidence="5 8" id="KW-0472">Membrane</keyword>